<evidence type="ECO:0000256" key="1">
    <source>
        <dbReference type="SAM" id="Phobius"/>
    </source>
</evidence>
<dbReference type="RefSeq" id="XP_003291953.1">
    <property type="nucleotide sequence ID" value="XM_003291905.1"/>
</dbReference>
<reference evidence="3" key="1">
    <citation type="journal article" date="2011" name="Genome Biol.">
        <title>Comparative genomics of the social amoebae Dictyostelium discoideum and Dictyostelium purpureum.</title>
        <authorList>
            <consortium name="US DOE Joint Genome Institute (JGI-PGF)"/>
            <person name="Sucgang R."/>
            <person name="Kuo A."/>
            <person name="Tian X."/>
            <person name="Salerno W."/>
            <person name="Parikh A."/>
            <person name="Feasley C.L."/>
            <person name="Dalin E."/>
            <person name="Tu H."/>
            <person name="Huang E."/>
            <person name="Barry K."/>
            <person name="Lindquist E."/>
            <person name="Shapiro H."/>
            <person name="Bruce D."/>
            <person name="Schmutz J."/>
            <person name="Salamov A."/>
            <person name="Fey P."/>
            <person name="Gaudet P."/>
            <person name="Anjard C."/>
            <person name="Babu M.M."/>
            <person name="Basu S."/>
            <person name="Bushmanova Y."/>
            <person name="van der Wel H."/>
            <person name="Katoh-Kurasawa M."/>
            <person name="Dinh C."/>
            <person name="Coutinho P.M."/>
            <person name="Saito T."/>
            <person name="Elias M."/>
            <person name="Schaap P."/>
            <person name="Kay R.R."/>
            <person name="Henrissat B."/>
            <person name="Eichinger L."/>
            <person name="Rivero F."/>
            <person name="Putnam N.H."/>
            <person name="West C.M."/>
            <person name="Loomis W.F."/>
            <person name="Chisholm R.L."/>
            <person name="Shaulsky G."/>
            <person name="Strassmann J.E."/>
            <person name="Queller D.C."/>
            <person name="Kuspa A."/>
            <person name="Grigoriev I.V."/>
        </authorList>
    </citation>
    <scope>NUCLEOTIDE SEQUENCE [LARGE SCALE GENOMIC DNA]</scope>
    <source>
        <strain evidence="3">QSDP1</strain>
    </source>
</reference>
<dbReference type="VEuPathDB" id="AmoebaDB:DICPUDRAFT_156628"/>
<dbReference type="KEGG" id="dpp:DICPUDRAFT_156628"/>
<keyword evidence="1" id="KW-0472">Membrane</keyword>
<feature type="transmembrane region" description="Helical" evidence="1">
    <location>
        <begin position="7"/>
        <end position="29"/>
    </location>
</feature>
<feature type="non-terminal residue" evidence="2">
    <location>
        <position position="72"/>
    </location>
</feature>
<keyword evidence="1" id="KW-0812">Transmembrane</keyword>
<proteinExistence type="predicted"/>
<dbReference type="AlphaFoldDB" id="F0ZX13"/>
<sequence length="72" mass="7725">MIIFKFLAFYILNSPVIVIKGTIMAIFPFSGRATATLVFLEKVKDNFVSDSSSELNVVAGDGSENSAFCGNA</sequence>
<dbReference type="GeneID" id="10505706"/>
<accession>F0ZX13</accession>
<organism evidence="2 3">
    <name type="scientific">Dictyostelium purpureum</name>
    <name type="common">Slime mold</name>
    <dbReference type="NCBI Taxonomy" id="5786"/>
    <lineage>
        <taxon>Eukaryota</taxon>
        <taxon>Amoebozoa</taxon>
        <taxon>Evosea</taxon>
        <taxon>Eumycetozoa</taxon>
        <taxon>Dictyostelia</taxon>
        <taxon>Dictyosteliales</taxon>
        <taxon>Dictyosteliaceae</taxon>
        <taxon>Dictyostelium</taxon>
    </lineage>
</organism>
<keyword evidence="3" id="KW-1185">Reference proteome</keyword>
<evidence type="ECO:0000313" key="2">
    <source>
        <dbReference type="EMBL" id="EGC31525.1"/>
    </source>
</evidence>
<dbReference type="Proteomes" id="UP000001064">
    <property type="component" value="Unassembled WGS sequence"/>
</dbReference>
<protein>
    <submittedName>
        <fullName evidence="2">Uncharacterized protein</fullName>
    </submittedName>
</protein>
<keyword evidence="1" id="KW-1133">Transmembrane helix</keyword>
<gene>
    <name evidence="2" type="ORF">DICPUDRAFT_156628</name>
</gene>
<evidence type="ECO:0000313" key="3">
    <source>
        <dbReference type="Proteomes" id="UP000001064"/>
    </source>
</evidence>
<dbReference type="InParanoid" id="F0ZX13"/>
<name>F0ZX13_DICPU</name>
<dbReference type="EMBL" id="GL871248">
    <property type="protein sequence ID" value="EGC31525.1"/>
    <property type="molecule type" value="Genomic_DNA"/>
</dbReference>